<proteinExistence type="predicted"/>
<sequence length="309" mass="34081">MSPSAFLAWHVPGPEAINKKHTIFEKPTSLEGISSGRQLAAIFKRSVESIFNLIPESGPQVIDVGAYKPASDSYGLTGTVVELGFAFKPESPLEQSPQSAADPPRGHHGIAVPIEISYTIPLCDMDPGNLPCLQRDVLLSQHRLFLYRILVQRDMARLVYLDHAGIRISDEFNWTVANSFLHVFVWKLAHMTPEELGLDPTAKPATTADVGALRRALDSDSERKRLPPHVWEAARAAFEGDYPVYRVLVTVSDPLLDEGFPADPPVLLPPTNVPLARHGRAVIPEPGEERVFLVGRPHFQAERHDASAF</sequence>
<reference evidence="1" key="1">
    <citation type="submission" date="2019-10" db="EMBL/GenBank/DDBJ databases">
        <authorList>
            <person name="Nor Muhammad N."/>
        </authorList>
    </citation>
    <scope>NUCLEOTIDE SEQUENCE</scope>
</reference>
<accession>A0A5K1JYI2</accession>
<name>A0A5K1JYI2_9APHY</name>
<protein>
    <submittedName>
        <fullName evidence="1">Transcription regulatory factor FLO8p</fullName>
    </submittedName>
</protein>
<dbReference type="EMBL" id="LR726147">
    <property type="protein sequence ID" value="VWO97142.1"/>
    <property type="molecule type" value="Genomic_DNA"/>
</dbReference>
<dbReference type="AlphaFoldDB" id="A0A5K1JYI2"/>
<evidence type="ECO:0000313" key="1">
    <source>
        <dbReference type="EMBL" id="VWO97142.1"/>
    </source>
</evidence>
<organism evidence="1">
    <name type="scientific">Ganoderma boninense</name>
    <dbReference type="NCBI Taxonomy" id="34458"/>
    <lineage>
        <taxon>Eukaryota</taxon>
        <taxon>Fungi</taxon>
        <taxon>Dikarya</taxon>
        <taxon>Basidiomycota</taxon>
        <taxon>Agaricomycotina</taxon>
        <taxon>Agaricomycetes</taxon>
        <taxon>Polyporales</taxon>
        <taxon>Polyporaceae</taxon>
        <taxon>Ganoderma</taxon>
    </lineage>
</organism>
<gene>
    <name evidence="1" type="primary">G1UAU2</name>
</gene>